<dbReference type="CDD" id="cd04301">
    <property type="entry name" value="NAT_SF"/>
    <property type="match status" value="1"/>
</dbReference>
<keyword evidence="11" id="KW-0539">Nucleus</keyword>
<feature type="domain" description="N-acetyltransferase" evidence="17">
    <location>
        <begin position="399"/>
        <end position="547"/>
    </location>
</feature>
<sequence length="726" mass="84133">MSTTMAAVRDIDQPSTSSAGPARMKRKRSISLSNATNIIAERKQTWRNCPINKKYEKLATCLPCRIPECYCSGMKYPDSINLLSKASSVNLNFDCVSCFHVLLDHVSHLQNYSEEEINELLDISCDLEFTYSRFKNESDEILKGLYSILSKILQNCIINVTKPEIDGEIGKPPFESPSFTKIVKNFVIYKFNHLPSDQLELMHKVSTQFLSLIKSIPLENPSSFQLHYPQKDLNAYIKLYSRWFCYCSVPTFCKSFTNYDAFQIFGQEFLKMVFPYYHELLLKSKTYFEEKMSQKIYSQLIRFLSTFAEEVRNDESPIWSPDFNALHNISASLSPSHQFSVNSEREYCNENVIESIRVVKDYGKMLGPVMCTENAARDHIAHIEEEKGKIQIHVISNSLSISPNRQCLIWLVELQNLFSRQLPEMPKAYITRFVFDPKHKNLALLESNHVIGGICFRMFPTQGFSEIVFCAVSLDKQVKGYGTHMMNHLKDYHVKHNILHFLTYGDKYAIGYFKKQGFSMDIKLPKEIYVGYIKDYDEAKLMECKLNPKIKYTQVSKILRTQKEVIKKLIAKKQEQVQKIYPGLSYFQEGISGIPIENIPGVSEAIKKPEKSIDSCDKDPDVLFYKLKKILLLTKNHSSAYPFLDAIDNNEHPMYKNVIKRPIDLKIISERLMKRYYITEKSFLADMQQMFDNCKSYNSSNSDYHKCACVLEDFFKDKMRTAGLLH</sequence>
<dbReference type="InterPro" id="IPR001487">
    <property type="entry name" value="Bromodomain"/>
</dbReference>
<evidence type="ECO:0000256" key="5">
    <source>
        <dbReference type="ARBA" id="ARBA00022679"/>
    </source>
</evidence>
<keyword evidence="9" id="KW-0804">Transcription</keyword>
<evidence type="ECO:0000256" key="8">
    <source>
        <dbReference type="ARBA" id="ARBA00023159"/>
    </source>
</evidence>
<evidence type="ECO:0000313" key="19">
    <source>
        <dbReference type="Proteomes" id="UP001054837"/>
    </source>
</evidence>
<keyword evidence="5" id="KW-0808">Transferase</keyword>
<keyword evidence="12" id="KW-0012">Acyltransferase</keyword>
<evidence type="ECO:0000256" key="4">
    <source>
        <dbReference type="ARBA" id="ARBA00013184"/>
    </source>
</evidence>
<dbReference type="InterPro" id="IPR036427">
    <property type="entry name" value="Bromodomain-like_sf"/>
</dbReference>
<dbReference type="Pfam" id="PF00583">
    <property type="entry name" value="Acetyltransf_1"/>
    <property type="match status" value="1"/>
</dbReference>
<evidence type="ECO:0000256" key="11">
    <source>
        <dbReference type="ARBA" id="ARBA00023242"/>
    </source>
</evidence>
<evidence type="ECO:0000256" key="1">
    <source>
        <dbReference type="ARBA" id="ARBA00004123"/>
    </source>
</evidence>
<name>A0AAV4U800_9ARAC</name>
<dbReference type="InterPro" id="IPR016181">
    <property type="entry name" value="Acyl_CoA_acyltransferase"/>
</dbReference>
<dbReference type="PANTHER" id="PTHR45750">
    <property type="entry name" value="GH11602P"/>
    <property type="match status" value="1"/>
</dbReference>
<evidence type="ECO:0000256" key="3">
    <source>
        <dbReference type="ARBA" id="ARBA00008607"/>
    </source>
</evidence>
<comment type="subcellular location">
    <subcellularLocation>
        <location evidence="2">Cytoplasm</location>
        <location evidence="2">Cytoskeleton</location>
        <location evidence="2">Microtubule organizing center</location>
        <location evidence="2">Centrosome</location>
    </subcellularLocation>
    <subcellularLocation>
        <location evidence="1">Nucleus</location>
    </subcellularLocation>
</comment>
<feature type="region of interest" description="Disordered" evidence="15">
    <location>
        <begin position="1"/>
        <end position="28"/>
    </location>
</feature>
<dbReference type="AlphaFoldDB" id="A0AAV4U800"/>
<comment type="similarity">
    <text evidence="3">Belongs to the acetyltransferase family. GCN5 subfamily.</text>
</comment>
<feature type="domain" description="Bromo" evidence="16">
    <location>
        <begin position="635"/>
        <end position="705"/>
    </location>
</feature>
<comment type="caution">
    <text evidence="18">The sequence shown here is derived from an EMBL/GenBank/DDBJ whole genome shotgun (WGS) entry which is preliminary data.</text>
</comment>
<keyword evidence="6" id="KW-0805">Transcription regulation</keyword>
<reference evidence="18 19" key="1">
    <citation type="submission" date="2021-06" db="EMBL/GenBank/DDBJ databases">
        <title>Caerostris darwini draft genome.</title>
        <authorList>
            <person name="Kono N."/>
            <person name="Arakawa K."/>
        </authorList>
    </citation>
    <scope>NUCLEOTIDE SEQUENCE [LARGE SCALE GENOMIC DNA]</scope>
</reference>
<keyword evidence="10" id="KW-0206">Cytoskeleton</keyword>
<gene>
    <name evidence="18" type="primary">KAT2B</name>
    <name evidence="18" type="ORF">CDAR_13801</name>
</gene>
<comment type="catalytic activity">
    <reaction evidence="13">
        <text>L-lysyl-[histone] + acetyl-CoA = N(6)-acetyl-L-lysyl-[histone] + CoA + H(+)</text>
        <dbReference type="Rhea" id="RHEA:21992"/>
        <dbReference type="Rhea" id="RHEA-COMP:9845"/>
        <dbReference type="Rhea" id="RHEA-COMP:11338"/>
        <dbReference type="ChEBI" id="CHEBI:15378"/>
        <dbReference type="ChEBI" id="CHEBI:29969"/>
        <dbReference type="ChEBI" id="CHEBI:57287"/>
        <dbReference type="ChEBI" id="CHEBI:57288"/>
        <dbReference type="ChEBI" id="CHEBI:61930"/>
        <dbReference type="EC" id="2.3.1.48"/>
    </reaction>
    <physiologicalReaction direction="left-to-right" evidence="13">
        <dbReference type="Rhea" id="RHEA:21993"/>
    </physiologicalReaction>
</comment>
<evidence type="ECO:0000256" key="7">
    <source>
        <dbReference type="ARBA" id="ARBA00023117"/>
    </source>
</evidence>
<dbReference type="GO" id="GO:0140672">
    <property type="term" value="C:ATAC complex"/>
    <property type="evidence" value="ECO:0007669"/>
    <property type="project" value="TreeGrafter"/>
</dbReference>
<dbReference type="SUPFAM" id="SSF47370">
    <property type="entry name" value="Bromodomain"/>
    <property type="match status" value="1"/>
</dbReference>
<dbReference type="GO" id="GO:0005634">
    <property type="term" value="C:nucleus"/>
    <property type="evidence" value="ECO:0007669"/>
    <property type="project" value="UniProtKB-SubCell"/>
</dbReference>
<dbReference type="PRINTS" id="PR00503">
    <property type="entry name" value="BROMODOMAIN"/>
</dbReference>
<keyword evidence="10" id="KW-0963">Cytoplasm</keyword>
<evidence type="ECO:0000313" key="18">
    <source>
        <dbReference type="EMBL" id="GIY53825.1"/>
    </source>
</evidence>
<dbReference type="SUPFAM" id="SSF55729">
    <property type="entry name" value="Acyl-CoA N-acyltransferases (Nat)"/>
    <property type="match status" value="1"/>
</dbReference>
<dbReference type="InterPro" id="IPR000182">
    <property type="entry name" value="GNAT_dom"/>
</dbReference>
<dbReference type="GO" id="GO:0043992">
    <property type="term" value="F:histone H3K9 acetyltransferase activity"/>
    <property type="evidence" value="ECO:0007669"/>
    <property type="project" value="UniProtKB-ARBA"/>
</dbReference>
<evidence type="ECO:0000256" key="12">
    <source>
        <dbReference type="ARBA" id="ARBA00023315"/>
    </source>
</evidence>
<evidence type="ECO:0000256" key="13">
    <source>
        <dbReference type="ARBA" id="ARBA00048940"/>
    </source>
</evidence>
<dbReference type="GO" id="GO:0045944">
    <property type="term" value="P:positive regulation of transcription by RNA polymerase II"/>
    <property type="evidence" value="ECO:0007669"/>
    <property type="project" value="TreeGrafter"/>
</dbReference>
<dbReference type="PROSITE" id="PS51186">
    <property type="entry name" value="GNAT"/>
    <property type="match status" value="1"/>
</dbReference>
<evidence type="ECO:0000259" key="16">
    <source>
        <dbReference type="PROSITE" id="PS50014"/>
    </source>
</evidence>
<dbReference type="PROSITE" id="PS50014">
    <property type="entry name" value="BROMODOMAIN_2"/>
    <property type="match status" value="1"/>
</dbReference>
<evidence type="ECO:0000259" key="17">
    <source>
        <dbReference type="PROSITE" id="PS51186"/>
    </source>
</evidence>
<accession>A0AAV4U800</accession>
<evidence type="ECO:0000256" key="9">
    <source>
        <dbReference type="ARBA" id="ARBA00023163"/>
    </source>
</evidence>
<evidence type="ECO:0000256" key="2">
    <source>
        <dbReference type="ARBA" id="ARBA00004300"/>
    </source>
</evidence>
<dbReference type="GO" id="GO:0005813">
    <property type="term" value="C:centrosome"/>
    <property type="evidence" value="ECO:0007669"/>
    <property type="project" value="UniProtKB-SubCell"/>
</dbReference>
<dbReference type="Proteomes" id="UP001054837">
    <property type="component" value="Unassembled WGS sequence"/>
</dbReference>
<evidence type="ECO:0000256" key="15">
    <source>
        <dbReference type="SAM" id="MobiDB-lite"/>
    </source>
</evidence>
<evidence type="ECO:0000256" key="14">
    <source>
        <dbReference type="PROSITE-ProRule" id="PRU00035"/>
    </source>
</evidence>
<dbReference type="FunFam" id="3.40.630.30:FF:000004">
    <property type="entry name" value="Histone acetyltransferase KAT2A"/>
    <property type="match status" value="1"/>
</dbReference>
<keyword evidence="8" id="KW-0010">Activator</keyword>
<dbReference type="Pfam" id="PF00439">
    <property type="entry name" value="Bromodomain"/>
    <property type="match status" value="1"/>
</dbReference>
<keyword evidence="7 14" id="KW-0103">Bromodomain</keyword>
<dbReference type="InterPro" id="IPR009464">
    <property type="entry name" value="PCAF_N"/>
</dbReference>
<dbReference type="Gene3D" id="1.20.920.10">
    <property type="entry name" value="Bromodomain-like"/>
    <property type="match status" value="1"/>
</dbReference>
<dbReference type="SMART" id="SM00297">
    <property type="entry name" value="BROMO"/>
    <property type="match status" value="1"/>
</dbReference>
<protein>
    <recommendedName>
        <fullName evidence="4">histone acetyltransferase</fullName>
        <ecNumber evidence="4">2.3.1.48</ecNumber>
    </recommendedName>
</protein>
<proteinExistence type="inferred from homology"/>
<dbReference type="PANTHER" id="PTHR45750:SF3">
    <property type="entry name" value="HISTONE ACETYLTRANSFERASE"/>
    <property type="match status" value="1"/>
</dbReference>
<organism evidence="18 19">
    <name type="scientific">Caerostris darwini</name>
    <dbReference type="NCBI Taxonomy" id="1538125"/>
    <lineage>
        <taxon>Eukaryota</taxon>
        <taxon>Metazoa</taxon>
        <taxon>Ecdysozoa</taxon>
        <taxon>Arthropoda</taxon>
        <taxon>Chelicerata</taxon>
        <taxon>Arachnida</taxon>
        <taxon>Araneae</taxon>
        <taxon>Araneomorphae</taxon>
        <taxon>Entelegynae</taxon>
        <taxon>Araneoidea</taxon>
        <taxon>Araneidae</taxon>
        <taxon>Caerostris</taxon>
    </lineage>
</organism>
<evidence type="ECO:0000256" key="6">
    <source>
        <dbReference type="ARBA" id="ARBA00023015"/>
    </source>
</evidence>
<dbReference type="Pfam" id="PF06466">
    <property type="entry name" value="PCAF_N"/>
    <property type="match status" value="1"/>
</dbReference>
<dbReference type="EMBL" id="BPLQ01010818">
    <property type="protein sequence ID" value="GIY53825.1"/>
    <property type="molecule type" value="Genomic_DNA"/>
</dbReference>
<dbReference type="EC" id="2.3.1.48" evidence="4"/>
<dbReference type="InterPro" id="IPR037800">
    <property type="entry name" value="GCN5"/>
</dbReference>
<evidence type="ECO:0000256" key="10">
    <source>
        <dbReference type="ARBA" id="ARBA00023212"/>
    </source>
</evidence>
<dbReference type="Gene3D" id="3.40.630.30">
    <property type="match status" value="1"/>
</dbReference>
<keyword evidence="19" id="KW-1185">Reference proteome</keyword>